<evidence type="ECO:0000313" key="12">
    <source>
        <dbReference type="EMBL" id="QFS51700.1"/>
    </source>
</evidence>
<feature type="active site" evidence="9">
    <location>
        <position position="40"/>
    </location>
</feature>
<comment type="similarity">
    <text evidence="1 9">Belongs to the GHMP kinase family. IspE subfamily.</text>
</comment>
<keyword evidence="6 9" id="KW-0418">Kinase</keyword>
<dbReference type="InterPro" id="IPR014721">
    <property type="entry name" value="Ribsml_uS5_D2-typ_fold_subgr"/>
</dbReference>
<dbReference type="Gene3D" id="3.30.70.890">
    <property type="entry name" value="GHMP kinase, C-terminal domain"/>
    <property type="match status" value="1"/>
</dbReference>
<dbReference type="Gene3D" id="3.30.230.10">
    <property type="match status" value="1"/>
</dbReference>
<keyword evidence="13" id="KW-1185">Reference proteome</keyword>
<evidence type="ECO:0000256" key="6">
    <source>
        <dbReference type="ARBA" id="ARBA00022777"/>
    </source>
</evidence>
<evidence type="ECO:0000256" key="2">
    <source>
        <dbReference type="ARBA" id="ARBA00012052"/>
    </source>
</evidence>
<comment type="pathway">
    <text evidence="9">Isoprenoid biosynthesis; isopentenyl diphosphate biosynthesis via DXP pathway; isopentenyl diphosphate from 1-deoxy-D-xylulose 5-phosphate: step 3/6.</text>
</comment>
<feature type="domain" description="GHMP kinase N-terminal" evidence="10">
    <location>
        <begin position="96"/>
        <end position="178"/>
    </location>
</feature>
<dbReference type="PIRSF" id="PIRSF010376">
    <property type="entry name" value="IspE"/>
    <property type="match status" value="1"/>
</dbReference>
<dbReference type="InterPro" id="IPR006204">
    <property type="entry name" value="GHMP_kinase_N_dom"/>
</dbReference>
<evidence type="ECO:0000256" key="3">
    <source>
        <dbReference type="ARBA" id="ARBA00017473"/>
    </source>
</evidence>
<evidence type="ECO:0000256" key="1">
    <source>
        <dbReference type="ARBA" id="ARBA00009684"/>
    </source>
</evidence>
<dbReference type="InterPro" id="IPR004424">
    <property type="entry name" value="IspE"/>
</dbReference>
<name>A0A5P8WGF6_9NOSO</name>
<dbReference type="InterPro" id="IPR013750">
    <property type="entry name" value="GHMP_kinase_C_dom"/>
</dbReference>
<keyword evidence="7 9" id="KW-0067">ATP-binding</keyword>
<evidence type="ECO:0000259" key="10">
    <source>
        <dbReference type="Pfam" id="PF00288"/>
    </source>
</evidence>
<dbReference type="UniPathway" id="UPA00056">
    <property type="reaction ID" value="UER00094"/>
</dbReference>
<dbReference type="HAMAP" id="MF_00061">
    <property type="entry name" value="IspE"/>
    <property type="match status" value="1"/>
</dbReference>
<reference evidence="12 13" key="1">
    <citation type="submission" date="2019-10" db="EMBL/GenBank/DDBJ databases">
        <title>Genomic and transcriptomic insights into the perfect genentic adaptation of a filamentous nitrogen-fixing cyanobacterium to rice fields.</title>
        <authorList>
            <person name="Chen Z."/>
        </authorList>
    </citation>
    <scope>NUCLEOTIDE SEQUENCE [LARGE SCALE GENOMIC DNA]</scope>
    <source>
        <strain evidence="12">CCNUC1</strain>
    </source>
</reference>
<dbReference type="GO" id="GO:0019288">
    <property type="term" value="P:isopentenyl diphosphate biosynthetic process, methylerythritol 4-phosphate pathway"/>
    <property type="evidence" value="ECO:0007669"/>
    <property type="project" value="UniProtKB-UniRule"/>
</dbReference>
<dbReference type="EMBL" id="CP045227">
    <property type="protein sequence ID" value="QFS51700.1"/>
    <property type="molecule type" value="Genomic_DNA"/>
</dbReference>
<dbReference type="NCBIfam" id="TIGR00154">
    <property type="entry name" value="ispE"/>
    <property type="match status" value="1"/>
</dbReference>
<organism evidence="12 13">
    <name type="scientific">Nostoc sphaeroides CCNUC1</name>
    <dbReference type="NCBI Taxonomy" id="2653204"/>
    <lineage>
        <taxon>Bacteria</taxon>
        <taxon>Bacillati</taxon>
        <taxon>Cyanobacteriota</taxon>
        <taxon>Cyanophyceae</taxon>
        <taxon>Nostocales</taxon>
        <taxon>Nostocaceae</taxon>
        <taxon>Nostoc</taxon>
    </lineage>
</organism>
<dbReference type="EC" id="2.7.1.148" evidence="2 9"/>
<gene>
    <name evidence="9" type="primary">ispE</name>
    <name evidence="12" type="ORF">GXM_09194</name>
</gene>
<keyword evidence="4 9" id="KW-0808">Transferase</keyword>
<evidence type="ECO:0000256" key="4">
    <source>
        <dbReference type="ARBA" id="ARBA00022679"/>
    </source>
</evidence>
<evidence type="ECO:0000256" key="7">
    <source>
        <dbReference type="ARBA" id="ARBA00022840"/>
    </source>
</evidence>
<keyword evidence="9" id="KW-0414">Isoprene biosynthesis</keyword>
<feature type="domain" description="GHMP kinase C-terminal" evidence="11">
    <location>
        <begin position="247"/>
        <end position="320"/>
    </location>
</feature>
<dbReference type="AlphaFoldDB" id="A0A5P8WGF6"/>
<dbReference type="InterPro" id="IPR020568">
    <property type="entry name" value="Ribosomal_Su5_D2-typ_SF"/>
</dbReference>
<sequence length="345" mass="38359">MVYGLAVYRTTSLLTNNSSLSTTTLVEKYMRSYSLLASAKINLYLEIIRDRPDGYHDLLMVLQSIDLADQIDLRSTETNTIQVYCNHPEVPQDHRNLAYKAVAVMAEHFPHAFAKYGGVDITIHKRIPVGAGLAGGSTNAAAVLVGLNLMWELGLNHKQLQYLGSLLGSDVPFCILGGTMLATGRGEYLTPLPAIDNFYVVLAKYRSLSVSTAWAYQTYRHQYLHSNVSNTSATRHPKERVYSGQIMSAIARQNQMQIYQLLHNDLERVVLPTYPQVQQLREEFQRLGCPGIMSGSGPTVFALTKSQAQAQQVVEAVNAAISDPDLELWISQFTNSSIRVLSFDN</sequence>
<comment type="function">
    <text evidence="9">Catalyzes the phosphorylation of the position 2 hydroxy group of 4-diphosphocytidyl-2C-methyl-D-erythritol.</text>
</comment>
<protein>
    <recommendedName>
        <fullName evidence="3 9">4-diphosphocytidyl-2-C-methyl-D-erythritol kinase</fullName>
        <shortName evidence="9">CMK</shortName>
        <ecNumber evidence="2 9">2.7.1.148</ecNumber>
    </recommendedName>
    <alternativeName>
        <fullName evidence="8 9">4-(cytidine-5'-diphospho)-2-C-methyl-D-erythritol kinase</fullName>
    </alternativeName>
</protein>
<feature type="binding site" evidence="9">
    <location>
        <begin position="128"/>
        <end position="138"/>
    </location>
    <ligand>
        <name>ATP</name>
        <dbReference type="ChEBI" id="CHEBI:30616"/>
    </ligand>
</feature>
<keyword evidence="5 9" id="KW-0547">Nucleotide-binding</keyword>
<evidence type="ECO:0000259" key="11">
    <source>
        <dbReference type="Pfam" id="PF08544"/>
    </source>
</evidence>
<evidence type="ECO:0000256" key="8">
    <source>
        <dbReference type="ARBA" id="ARBA00032554"/>
    </source>
</evidence>
<evidence type="ECO:0000256" key="5">
    <source>
        <dbReference type="ARBA" id="ARBA00022741"/>
    </source>
</evidence>
<dbReference type="PANTHER" id="PTHR43527:SF2">
    <property type="entry name" value="4-DIPHOSPHOCYTIDYL-2-C-METHYL-D-ERYTHRITOL KINASE, CHLOROPLASTIC"/>
    <property type="match status" value="1"/>
</dbReference>
<evidence type="ECO:0000313" key="13">
    <source>
        <dbReference type="Proteomes" id="UP000326678"/>
    </source>
</evidence>
<dbReference type="Pfam" id="PF00288">
    <property type="entry name" value="GHMP_kinases_N"/>
    <property type="match status" value="1"/>
</dbReference>
<feature type="active site" evidence="9">
    <location>
        <position position="170"/>
    </location>
</feature>
<dbReference type="KEGG" id="nsh:GXM_09194"/>
<dbReference type="Pfam" id="PF08544">
    <property type="entry name" value="GHMP_kinases_C"/>
    <property type="match status" value="1"/>
</dbReference>
<accession>A0A5P8WGF6</accession>
<dbReference type="SUPFAM" id="SSF55060">
    <property type="entry name" value="GHMP Kinase, C-terminal domain"/>
    <property type="match status" value="1"/>
</dbReference>
<dbReference type="SUPFAM" id="SSF54211">
    <property type="entry name" value="Ribosomal protein S5 domain 2-like"/>
    <property type="match status" value="1"/>
</dbReference>
<comment type="catalytic activity">
    <reaction evidence="9">
        <text>4-CDP-2-C-methyl-D-erythritol + ATP = 4-CDP-2-C-methyl-D-erythritol 2-phosphate + ADP + H(+)</text>
        <dbReference type="Rhea" id="RHEA:18437"/>
        <dbReference type="ChEBI" id="CHEBI:15378"/>
        <dbReference type="ChEBI" id="CHEBI:30616"/>
        <dbReference type="ChEBI" id="CHEBI:57823"/>
        <dbReference type="ChEBI" id="CHEBI:57919"/>
        <dbReference type="ChEBI" id="CHEBI:456216"/>
        <dbReference type="EC" id="2.7.1.148"/>
    </reaction>
</comment>
<evidence type="ECO:0000256" key="9">
    <source>
        <dbReference type="HAMAP-Rule" id="MF_00061"/>
    </source>
</evidence>
<dbReference type="GO" id="GO:0005524">
    <property type="term" value="F:ATP binding"/>
    <property type="evidence" value="ECO:0007669"/>
    <property type="project" value="UniProtKB-UniRule"/>
</dbReference>
<dbReference type="PANTHER" id="PTHR43527">
    <property type="entry name" value="4-DIPHOSPHOCYTIDYL-2-C-METHYL-D-ERYTHRITOL KINASE, CHLOROPLASTIC"/>
    <property type="match status" value="1"/>
</dbReference>
<dbReference type="GO" id="GO:0050515">
    <property type="term" value="F:4-(cytidine 5'-diphospho)-2-C-methyl-D-erythritol kinase activity"/>
    <property type="evidence" value="ECO:0007669"/>
    <property type="project" value="UniProtKB-UniRule"/>
</dbReference>
<dbReference type="InterPro" id="IPR036554">
    <property type="entry name" value="GHMP_kinase_C_sf"/>
</dbReference>
<proteinExistence type="inferred from homology"/>
<dbReference type="GO" id="GO:0016114">
    <property type="term" value="P:terpenoid biosynthetic process"/>
    <property type="evidence" value="ECO:0007669"/>
    <property type="project" value="UniProtKB-UniRule"/>
</dbReference>
<dbReference type="Proteomes" id="UP000326678">
    <property type="component" value="Chromosome Gxm2"/>
</dbReference>